<keyword evidence="4" id="KW-0597">Phosphoprotein</keyword>
<evidence type="ECO:0000256" key="14">
    <source>
        <dbReference type="ARBA" id="ARBA00047470"/>
    </source>
</evidence>
<keyword evidence="5 15" id="KW-0808">Transferase</keyword>
<dbReference type="GO" id="GO:0005524">
    <property type="term" value="F:ATP binding"/>
    <property type="evidence" value="ECO:0007669"/>
    <property type="project" value="UniProtKB-UniRule"/>
</dbReference>
<dbReference type="InterPro" id="IPR000961">
    <property type="entry name" value="AGC-kinase_C"/>
</dbReference>
<dbReference type="Ensembl" id="ENSSANT00000085870.1">
    <property type="protein sequence ID" value="ENSSANP00000080792.1"/>
    <property type="gene ID" value="ENSSANG00000040170.1"/>
</dbReference>
<dbReference type="GO" id="GO:0004697">
    <property type="term" value="F:diacylglycerol-dependent serine/threonine kinase activity"/>
    <property type="evidence" value="ECO:0007669"/>
    <property type="project" value="UniProtKB-EC"/>
</dbReference>
<dbReference type="PIRSF" id="PIRSF000551">
    <property type="entry name" value="PKC_delta"/>
    <property type="match status" value="1"/>
</dbReference>
<evidence type="ECO:0000256" key="17">
    <source>
        <dbReference type="PIRSR" id="PIRSR000551-51"/>
    </source>
</evidence>
<evidence type="ECO:0000256" key="9">
    <source>
        <dbReference type="ARBA" id="ARBA00022771"/>
    </source>
</evidence>
<dbReference type="Pfam" id="PF00168">
    <property type="entry name" value="C2"/>
    <property type="match status" value="1"/>
</dbReference>
<dbReference type="InterPro" id="IPR008271">
    <property type="entry name" value="Ser/Thr_kinase_AS"/>
</dbReference>
<dbReference type="Gene3D" id="1.10.510.10">
    <property type="entry name" value="Transferase(Phosphotransferase) domain 1"/>
    <property type="match status" value="1"/>
</dbReference>
<name>A0A671RC05_9TELE</name>
<dbReference type="InterPro" id="IPR000719">
    <property type="entry name" value="Prot_kinase_dom"/>
</dbReference>
<gene>
    <name evidence="23" type="primary">LOC107668768</name>
</gene>
<dbReference type="PROSITE" id="PS50081">
    <property type="entry name" value="ZF_DAG_PE_2"/>
    <property type="match status" value="2"/>
</dbReference>
<dbReference type="InterPro" id="IPR020454">
    <property type="entry name" value="DAG/PE-bd"/>
</dbReference>
<evidence type="ECO:0000256" key="16">
    <source>
        <dbReference type="PIRSR" id="PIRSR000551-50"/>
    </source>
</evidence>
<evidence type="ECO:0000313" key="23">
    <source>
        <dbReference type="Ensembl" id="ENSSANP00000080792.1"/>
    </source>
</evidence>
<dbReference type="EC" id="2.7.11.13" evidence="2 15"/>
<feature type="domain" description="AGC-kinase C-terminal" evidence="22">
    <location>
        <begin position="568"/>
        <end position="639"/>
    </location>
</feature>
<keyword evidence="10 15" id="KW-0418">Kinase</keyword>
<dbReference type="CDD" id="cd20835">
    <property type="entry name" value="C1_nPKC_epsilon-like_rpt1"/>
    <property type="match status" value="1"/>
</dbReference>
<feature type="binding site" evidence="17">
    <location>
        <begin position="357"/>
        <end position="365"/>
    </location>
    <ligand>
        <name>ATP</name>
        <dbReference type="ChEBI" id="CHEBI:30616"/>
    </ligand>
</feature>
<dbReference type="SMART" id="SM00109">
    <property type="entry name" value="C1"/>
    <property type="match status" value="2"/>
</dbReference>
<proteinExistence type="inferred from homology"/>
<evidence type="ECO:0000313" key="24">
    <source>
        <dbReference type="Proteomes" id="UP000472260"/>
    </source>
</evidence>
<comment type="catalytic activity">
    <reaction evidence="13 15">
        <text>L-threonyl-[protein] + ATP = O-phospho-L-threonyl-[protein] + ADP + H(+)</text>
        <dbReference type="Rhea" id="RHEA:46608"/>
        <dbReference type="Rhea" id="RHEA-COMP:11060"/>
        <dbReference type="Rhea" id="RHEA-COMP:11605"/>
        <dbReference type="ChEBI" id="CHEBI:15378"/>
        <dbReference type="ChEBI" id="CHEBI:30013"/>
        <dbReference type="ChEBI" id="CHEBI:30616"/>
        <dbReference type="ChEBI" id="CHEBI:61977"/>
        <dbReference type="ChEBI" id="CHEBI:456216"/>
        <dbReference type="EC" id="2.7.11.13"/>
    </reaction>
</comment>
<dbReference type="SUPFAM" id="SSF56112">
    <property type="entry name" value="Protein kinase-like (PK-like)"/>
    <property type="match status" value="1"/>
</dbReference>
<dbReference type="PROSITE" id="PS51285">
    <property type="entry name" value="AGC_KINASE_CTER"/>
    <property type="match status" value="1"/>
</dbReference>
<dbReference type="InterPro" id="IPR014376">
    <property type="entry name" value="Prot_kin_PKC_delta"/>
</dbReference>
<evidence type="ECO:0000256" key="8">
    <source>
        <dbReference type="ARBA" id="ARBA00022741"/>
    </source>
</evidence>
<evidence type="ECO:0000256" key="1">
    <source>
        <dbReference type="ARBA" id="ARBA00005490"/>
    </source>
</evidence>
<dbReference type="CDD" id="cd20838">
    <property type="entry name" value="C1_nPKC_epsilon-like_rpt2"/>
    <property type="match status" value="1"/>
</dbReference>
<dbReference type="Gene3D" id="2.60.40.150">
    <property type="entry name" value="C2 domain"/>
    <property type="match status" value="1"/>
</dbReference>
<dbReference type="SMART" id="SM00220">
    <property type="entry name" value="S_TKc"/>
    <property type="match status" value="1"/>
</dbReference>
<evidence type="ECO:0000256" key="3">
    <source>
        <dbReference type="ARBA" id="ARBA00022527"/>
    </source>
</evidence>
<keyword evidence="6" id="KW-0479">Metal-binding</keyword>
<evidence type="ECO:0000259" key="20">
    <source>
        <dbReference type="PROSITE" id="PS50011"/>
    </source>
</evidence>
<comment type="catalytic activity">
    <reaction evidence="14">
        <text>L-seryl-[protein] + ATP = O-phospho-L-seryl-[protein] + ADP + H(+)</text>
        <dbReference type="Rhea" id="RHEA:17989"/>
        <dbReference type="Rhea" id="RHEA-COMP:9863"/>
        <dbReference type="Rhea" id="RHEA-COMP:11604"/>
        <dbReference type="ChEBI" id="CHEBI:15378"/>
        <dbReference type="ChEBI" id="CHEBI:29999"/>
        <dbReference type="ChEBI" id="CHEBI:30616"/>
        <dbReference type="ChEBI" id="CHEBI:83421"/>
        <dbReference type="ChEBI" id="CHEBI:456216"/>
        <dbReference type="EC" id="2.7.11.13"/>
    </reaction>
</comment>
<reference evidence="23" key="1">
    <citation type="submission" date="2025-08" db="UniProtKB">
        <authorList>
            <consortium name="Ensembl"/>
        </authorList>
    </citation>
    <scope>IDENTIFICATION</scope>
</reference>
<dbReference type="InterPro" id="IPR011009">
    <property type="entry name" value="Kinase-like_dom_sf"/>
</dbReference>
<dbReference type="SMART" id="SM00133">
    <property type="entry name" value="S_TK_X"/>
    <property type="match status" value="1"/>
</dbReference>
<dbReference type="Pfam" id="PF00433">
    <property type="entry name" value="Pkinase_C"/>
    <property type="match status" value="1"/>
</dbReference>
<evidence type="ECO:0000259" key="21">
    <source>
        <dbReference type="PROSITE" id="PS50081"/>
    </source>
</evidence>
<dbReference type="SMART" id="SM00239">
    <property type="entry name" value="C2"/>
    <property type="match status" value="1"/>
</dbReference>
<dbReference type="GO" id="GO:0008270">
    <property type="term" value="F:zinc ion binding"/>
    <property type="evidence" value="ECO:0007669"/>
    <property type="project" value="UniProtKB-KW"/>
</dbReference>
<keyword evidence="8 15" id="KW-0547">Nucleotide-binding</keyword>
<dbReference type="CDD" id="cd04014">
    <property type="entry name" value="C2_PKC_epsilon"/>
    <property type="match status" value="1"/>
</dbReference>
<dbReference type="PANTHER" id="PTHR24351">
    <property type="entry name" value="RIBOSOMAL PROTEIN S6 KINASE"/>
    <property type="match status" value="1"/>
</dbReference>
<keyword evidence="3 15" id="KW-0723">Serine/threonine-protein kinase</keyword>
<dbReference type="PRINTS" id="PR00008">
    <property type="entry name" value="DAGPEDOMAIN"/>
</dbReference>
<dbReference type="Gene3D" id="3.30.60.20">
    <property type="match status" value="2"/>
</dbReference>
<keyword evidence="9" id="KW-0863">Zinc-finger</keyword>
<dbReference type="InterPro" id="IPR002219">
    <property type="entry name" value="PKC_DAG/PE"/>
</dbReference>
<dbReference type="Gene3D" id="3.30.200.20">
    <property type="entry name" value="Phosphorylase Kinase, domain 1"/>
    <property type="match status" value="2"/>
</dbReference>
<dbReference type="FunFam" id="1.10.510.10:FF:000048">
    <property type="entry name" value="Protein kinase C"/>
    <property type="match status" value="1"/>
</dbReference>
<keyword evidence="12 15" id="KW-0067">ATP-binding</keyword>
<dbReference type="PROSITE" id="PS00479">
    <property type="entry name" value="ZF_DAG_PE_1"/>
    <property type="match status" value="1"/>
</dbReference>
<reference evidence="23" key="2">
    <citation type="submission" date="2025-09" db="UniProtKB">
        <authorList>
            <consortium name="Ensembl"/>
        </authorList>
    </citation>
    <scope>IDENTIFICATION</scope>
</reference>
<dbReference type="FunFam" id="3.30.60.20:FF:000024">
    <property type="entry name" value="Protein kinase C epsilon"/>
    <property type="match status" value="1"/>
</dbReference>
<dbReference type="PROSITE" id="PS50011">
    <property type="entry name" value="PROTEIN_KINASE_DOM"/>
    <property type="match status" value="1"/>
</dbReference>
<protein>
    <recommendedName>
        <fullName evidence="2 15">Protein kinase C</fullName>
        <ecNumber evidence="2 15">2.7.11.13</ecNumber>
    </recommendedName>
</protein>
<dbReference type="FunFam" id="3.30.60.20:FF:000003">
    <property type="entry name" value="Protein kinase C delta"/>
    <property type="match status" value="1"/>
</dbReference>
<dbReference type="AlphaFoldDB" id="A0A671RC05"/>
<organism evidence="23 24">
    <name type="scientific">Sinocyclocheilus anshuiensis</name>
    <dbReference type="NCBI Taxonomy" id="1608454"/>
    <lineage>
        <taxon>Eukaryota</taxon>
        <taxon>Metazoa</taxon>
        <taxon>Chordata</taxon>
        <taxon>Craniata</taxon>
        <taxon>Vertebrata</taxon>
        <taxon>Euteleostomi</taxon>
        <taxon>Actinopterygii</taxon>
        <taxon>Neopterygii</taxon>
        <taxon>Teleostei</taxon>
        <taxon>Ostariophysi</taxon>
        <taxon>Cypriniformes</taxon>
        <taxon>Cyprinidae</taxon>
        <taxon>Cyprininae</taxon>
        <taxon>Sinocyclocheilus</taxon>
    </lineage>
</organism>
<evidence type="ECO:0000256" key="18">
    <source>
        <dbReference type="PROSITE-ProRule" id="PRU10141"/>
    </source>
</evidence>
<feature type="active site" description="Proton acceptor" evidence="16">
    <location>
        <position position="431"/>
    </location>
</feature>
<evidence type="ECO:0000256" key="15">
    <source>
        <dbReference type="PIRNR" id="PIRNR000551"/>
    </source>
</evidence>
<keyword evidence="7" id="KW-0677">Repeat</keyword>
<dbReference type="Pfam" id="PF00069">
    <property type="entry name" value="Pkinase"/>
    <property type="match status" value="1"/>
</dbReference>
<dbReference type="Pfam" id="PF00130">
    <property type="entry name" value="C1_1"/>
    <property type="match status" value="2"/>
</dbReference>
<dbReference type="Proteomes" id="UP000472260">
    <property type="component" value="Unassembled WGS sequence"/>
</dbReference>
<feature type="domain" description="Phorbol-ester/DAG-type" evidence="21">
    <location>
        <begin position="240"/>
        <end position="290"/>
    </location>
</feature>
<feature type="domain" description="Protein kinase" evidence="20">
    <location>
        <begin position="351"/>
        <end position="567"/>
    </location>
</feature>
<evidence type="ECO:0000256" key="11">
    <source>
        <dbReference type="ARBA" id="ARBA00022833"/>
    </source>
</evidence>
<keyword evidence="24" id="KW-1185">Reference proteome</keyword>
<dbReference type="InterPro" id="IPR017892">
    <property type="entry name" value="Pkinase_C"/>
</dbReference>
<feature type="domain" description="C2" evidence="19">
    <location>
        <begin position="1"/>
        <end position="118"/>
    </location>
</feature>
<evidence type="ECO:0000256" key="4">
    <source>
        <dbReference type="ARBA" id="ARBA00022553"/>
    </source>
</evidence>
<evidence type="ECO:0000256" key="12">
    <source>
        <dbReference type="ARBA" id="ARBA00022840"/>
    </source>
</evidence>
<evidence type="ECO:0000259" key="19">
    <source>
        <dbReference type="PROSITE" id="PS50004"/>
    </source>
</evidence>
<feature type="binding site" evidence="17 18">
    <location>
        <position position="380"/>
    </location>
    <ligand>
        <name>ATP</name>
        <dbReference type="ChEBI" id="CHEBI:30616"/>
    </ligand>
</feature>
<dbReference type="InterPro" id="IPR046349">
    <property type="entry name" value="C1-like_sf"/>
</dbReference>
<evidence type="ECO:0000259" key="22">
    <source>
        <dbReference type="PROSITE" id="PS51285"/>
    </source>
</evidence>
<feature type="domain" description="Phorbol-ester/DAG-type" evidence="21">
    <location>
        <begin position="168"/>
        <end position="219"/>
    </location>
</feature>
<dbReference type="InterPro" id="IPR017441">
    <property type="entry name" value="Protein_kinase_ATP_BS"/>
</dbReference>
<dbReference type="InterPro" id="IPR000008">
    <property type="entry name" value="C2_dom"/>
</dbReference>
<dbReference type="PROSITE" id="PS00107">
    <property type="entry name" value="PROTEIN_KINASE_ATP"/>
    <property type="match status" value="1"/>
</dbReference>
<dbReference type="FunFam" id="2.60.40.150:FF:000056">
    <property type="entry name" value="Protein kinase C epsilon"/>
    <property type="match status" value="1"/>
</dbReference>
<evidence type="ECO:0000256" key="2">
    <source>
        <dbReference type="ARBA" id="ARBA00012429"/>
    </source>
</evidence>
<keyword evidence="11" id="KW-0862">Zinc</keyword>
<dbReference type="InterPro" id="IPR035892">
    <property type="entry name" value="C2_domain_sf"/>
</dbReference>
<comment type="similarity">
    <text evidence="1 15">Belongs to the protein kinase superfamily. AGC Ser/Thr protein kinase family. PKC subfamily.</text>
</comment>
<evidence type="ECO:0000256" key="10">
    <source>
        <dbReference type="ARBA" id="ARBA00022777"/>
    </source>
</evidence>
<evidence type="ECO:0000256" key="5">
    <source>
        <dbReference type="ARBA" id="ARBA00022679"/>
    </source>
</evidence>
<dbReference type="SUPFAM" id="SSF57889">
    <property type="entry name" value="Cysteine-rich domain"/>
    <property type="match status" value="2"/>
</dbReference>
<evidence type="ECO:0000256" key="6">
    <source>
        <dbReference type="ARBA" id="ARBA00022723"/>
    </source>
</evidence>
<dbReference type="PROSITE" id="PS50004">
    <property type="entry name" value="C2"/>
    <property type="match status" value="1"/>
</dbReference>
<dbReference type="PROSITE" id="PS00108">
    <property type="entry name" value="PROTEIN_KINASE_ST"/>
    <property type="match status" value="1"/>
</dbReference>
<accession>A0A671RC05</accession>
<evidence type="ECO:0000256" key="13">
    <source>
        <dbReference type="ARBA" id="ARBA00047272"/>
    </source>
</evidence>
<dbReference type="SUPFAM" id="SSF49562">
    <property type="entry name" value="C2 domain (Calcium/lipid-binding domain, CaLB)"/>
    <property type="match status" value="1"/>
</dbReference>
<dbReference type="FunFam" id="3.30.200.20:FF:000103">
    <property type="entry name" value="Protein kinase C"/>
    <property type="match status" value="1"/>
</dbReference>
<sequence>MKFNGYLKLRIGEAVDLKPTTTSMRHAVMFNKANQTMDPYIVVKVDEYKIGQTHTKQKTNMPTYNEEFSVNVNNGKQVELAIFHDAPIGYDDFVANCTIQFGDLMKSTNREESFEGWVDLEPEGKVYILVSLTGSFIDDDAGGNTRPYKEFNRKRQQAVRRKIHQVNGHKFMSTFLKQPTFCFHCKEFIWGVFGKQGYQCQVCTCVVHKRCHQFVVTVCPRMKKPAKEQTTNQGFSINVPHKFNIHNYKVPAFCDHCGSLLWGIVRQGLHCKICKMNVHIRCKGNVAPNCGVNNVELANKLAEMGLQPGGLTKRNSMGLSGMDAQSRTLSVRGDRGQSKKEASRKLGISNFTLLQVLGKGSFGKVMLVRLNGSDQVFAVKVLKKDIILQDDDVECTMTEKRVLSFASTHPYLTQVYCCFQTLPIYIYIYRDLKLDNVLLDKDGHCKLADFGMCKEGMFEGVVTGTFCGTPDYIAPEILQEMLYGSSVDWWALGVLLYEMLSGHAPFEAENEDDLFESILTEEIIYASCLSTNAVDILKGFLTKNPSRRLGCVAAEGGETAVTSHPFFASIDWNKLNQRELEPPFKPRIKTAEDVNNFDPDFTQEDPTLTPIDEAIIPSISQDEFRDFSFTSPELLKVVSDLQSRAEEMCDFMKEQNSGEFCDLIEPNKL</sequence>
<evidence type="ECO:0000256" key="7">
    <source>
        <dbReference type="ARBA" id="ARBA00022737"/>
    </source>
</evidence>